<keyword evidence="1 3" id="KW-0853">WD repeat</keyword>
<sequence>MSDPNNYTIGWISAIELEYAAAQEFLDDTHQGPRWVHKNDGNHYTLGRIGKHNVVMAVLPMGENGVAAATMAAKDMTHTFPNVRACLMVGIGGGAPSERHDIRLGDVIVSIPSFHQKSGNHGGVVQYDYGGTIREKCFQSARYLNQPPRALLTAVAGLRARYRRRGNDIDATINRILQQSPRLRKEYGRPDPCTDRLYSGGVVGDLHHTVKRPDEGANLGPKLTQRRQRTEEEDDPTVHYGLIASADTFMDDAEIRDILAEELDVMCFDMEAAGLMNNFPCLSPGWRGSAAIAAAAYARDVLHEVMGHQLEAEKGIGQLLEQSDTVLDSNKTTVLHRQCLRDLYVTDPRDDKKRIQDTKGGLVKDSYRWILAHGDFQRWRCDEQSRLFWVKGDPGKGKTMLLCGIIEELSSRKPKDREATPLLAYFFCQAADSRINSAMAVVRGLIYMLVLQQPSLVSHVQNEYDHKGKALFEDVNAWATLSNILTNMLQDQRAQGGYVLIDALDECIVDLQRLLNLIVDKSSTSRFKWLVSSRNWPNVEEHLDMTTRKVRLCLELNEESISTAVSIYIDHEVDRLARLKKYDDATRDAVRSSLCSGANNTFLWVSLVCRELADLKVKRWHTLKKLHEFPPGLDSLYERMLGQISGLDDVDVCKQILAVVSAVYRPLTLQELTSLVDMPDGISDYESLAEMTRLCGSFLTLRERTVYFVHQSAQEFLLHKSRADVFPCGIKHTHSAIFSRSLDVLSDALHTDLYGLRAPGFPIDDVKQPEPDPLAAAQYSCVYWVKHLCQGDSREVQVSVCHRAKILAFLRTHLLHWLEALSLTRGISHGALAISSLESEFEADTSDELGAFIHDAKRFILLNRSVIEKAPLQLYSSALIFTPGDSIVRRQFEKQVPGWIYRLPMVSKQWSSLLQTFEDHADRIYELVFSPDGKLLASADGRVIRVWDTETGAAVQTFTCGATSLAFTSDGQLLSLENRVCASVQIWDLATGKSKSCWERDDIVLPVMSPDGRLLADRGGTPEHNTVGLWDIKTRAVVKTLVGHSSRIDRLDFSPDSKRVVSTSHKDGTTRLWDAVTGATLQTVNTGYTEALGVSRNGLLMAWVYWDDAIKVWDTATTTGPRRLLHGQQGGGGSGPCLAMSPNGKLLAVTLHQDNLRTIRVLDAAIGTVQQTLKGHLTMIDSLAFSPDGKLVASGSADGIVRLWNAVRSRVQETPGDDSSSTRIFHMALSPDGRTVALDREANTMRILTAAATTIELWDMSKGVLLRTLEGHSKTIQAVVFPPETGRLLSTSEDATRLWDLTTGTYLETLDPNLVCCKTVAFSLDGKLAASRLGLPSRTSRLWDRATGTALPSSVYQINAAAFSPDGKLVALASYDNSIGLWDAAATTILRVLNGHSTLSGTLEFSPNSQLLASAPSRESGGTIKLWDPAMGTALQALKGHSKLIHHMVFSPDSKTLASASEDRTVRLWDTATGAALRVLQHSKPVQAVAFSPDGTLIASEESNVRHVLWNVANGTRLQAPGGHDIETVAFSPDGKLVASFSKGANAIWSIETGVAKQALTPHGKNDMLSIFSPNGKQLASGSDNHAVGLWDTSTGAMTHALEGHTDSIISLAFSPDGKLIASSSLEQTIRLWDTTTGAAVHVLAGHSGYIATVVFSPDGKVIASSSEDRTLVLWDTETGATLQVLNNPLSSGTVTFSPDGKLVLKSNPASTIWLWDTETGATLKAFNDVSRLSSNQSSDALAVPSYRDGQLVASGRGYLIYVWNGMQGTVGVLEGHSDNIHALAFSPDDRVLMSASHDSIRLWDVATDSALLVLEGHSAPVCTAAFSQDSKLIASSSADGTVTVWNAATGAAMETSHVDSSMRELAFSQTSSYLKTEKGVLAVRGITACGSADRQHVSNLFIRGNWVTWAMENYLWLPAEYREVRVSSVSNTIVFKHISGRVTFMELGPRDQGKSDSLP</sequence>
<dbReference type="SUPFAM" id="SSF53167">
    <property type="entry name" value="Purine and uridine phosphorylases"/>
    <property type="match status" value="1"/>
</dbReference>
<dbReference type="PANTHER" id="PTHR19879">
    <property type="entry name" value="TRANSCRIPTION INITIATION FACTOR TFIID"/>
    <property type="match status" value="1"/>
</dbReference>
<dbReference type="InterPro" id="IPR000845">
    <property type="entry name" value="Nucleoside_phosphorylase_d"/>
</dbReference>
<evidence type="ECO:0000313" key="6">
    <source>
        <dbReference type="EMBL" id="EQL01372.1"/>
    </source>
</evidence>
<dbReference type="PROSITE" id="PS50082">
    <property type="entry name" value="WD_REPEATS_2"/>
    <property type="match status" value="13"/>
</dbReference>
<proteinExistence type="predicted"/>
<dbReference type="InterPro" id="IPR019775">
    <property type="entry name" value="WD40_repeat_CS"/>
</dbReference>
<evidence type="ECO:0000256" key="1">
    <source>
        <dbReference type="ARBA" id="ARBA00022574"/>
    </source>
</evidence>
<feature type="repeat" description="WD" evidence="3">
    <location>
        <begin position="1694"/>
        <end position="1726"/>
    </location>
</feature>
<feature type="repeat" description="WD" evidence="3">
    <location>
        <begin position="1351"/>
        <end position="1392"/>
    </location>
</feature>
<dbReference type="Pfam" id="PF00400">
    <property type="entry name" value="WD40"/>
    <property type="match status" value="13"/>
</dbReference>
<dbReference type="Gene3D" id="2.130.10.10">
    <property type="entry name" value="YVTN repeat-like/Quinoprotein amine dehydrogenase"/>
    <property type="match status" value="7"/>
</dbReference>
<feature type="repeat" description="WD" evidence="3">
    <location>
        <begin position="1602"/>
        <end position="1643"/>
    </location>
</feature>
<dbReference type="PROSITE" id="PS00678">
    <property type="entry name" value="WD_REPEATS_1"/>
    <property type="match status" value="4"/>
</dbReference>
<dbReference type="Pfam" id="PF24883">
    <property type="entry name" value="NPHP3_N"/>
    <property type="match status" value="1"/>
</dbReference>
<dbReference type="InterPro" id="IPR035994">
    <property type="entry name" value="Nucleoside_phosphorylase_sf"/>
</dbReference>
<dbReference type="Pfam" id="PF22939">
    <property type="entry name" value="WHD_GPIID"/>
    <property type="match status" value="1"/>
</dbReference>
<dbReference type="InterPro" id="IPR015943">
    <property type="entry name" value="WD40/YVTN_repeat-like_dom_sf"/>
</dbReference>
<dbReference type="CDD" id="cd00200">
    <property type="entry name" value="WD40"/>
    <property type="match status" value="3"/>
</dbReference>
<dbReference type="SMART" id="SM00320">
    <property type="entry name" value="WD40"/>
    <property type="match status" value="19"/>
</dbReference>
<dbReference type="SUPFAM" id="SSF50960">
    <property type="entry name" value="TolB, C-terminal domain"/>
    <property type="match status" value="1"/>
</dbReference>
<gene>
    <name evidence="6" type="ORF">OCS_02916</name>
</gene>
<feature type="repeat" description="WD" evidence="3">
    <location>
        <begin position="1041"/>
        <end position="1083"/>
    </location>
</feature>
<feature type="repeat" description="WD" evidence="3">
    <location>
        <begin position="1438"/>
        <end position="1479"/>
    </location>
</feature>
<dbReference type="EMBL" id="KE652503">
    <property type="protein sequence ID" value="EQL01372.1"/>
    <property type="molecule type" value="Genomic_DNA"/>
</dbReference>
<reference evidence="6 7" key="1">
    <citation type="journal article" date="2013" name="Chin. Sci. Bull.">
        <title>Genome survey uncovers the secrets of sex and lifestyle in caterpillar fungus.</title>
        <authorList>
            <person name="Hu X."/>
            <person name="Zhang Y."/>
            <person name="Xiao G."/>
            <person name="Zheng P."/>
            <person name="Xia Y."/>
            <person name="Zhang X."/>
            <person name="St Leger R.J."/>
            <person name="Liu X."/>
            <person name="Wang C."/>
        </authorList>
    </citation>
    <scope>NUCLEOTIDE SEQUENCE [LARGE SCALE GENOMIC DNA]</scope>
    <source>
        <strain evidence="7">Co18 / CGMCC 3.14243</strain>
        <tissue evidence="6">Fruit-body</tissue>
    </source>
</reference>
<dbReference type="eggNOG" id="KOG0266">
    <property type="taxonomic scope" value="Eukaryota"/>
</dbReference>
<dbReference type="GO" id="GO:0003824">
    <property type="term" value="F:catalytic activity"/>
    <property type="evidence" value="ECO:0007669"/>
    <property type="project" value="InterPro"/>
</dbReference>
<dbReference type="SUPFAM" id="SSF50978">
    <property type="entry name" value="WD40 repeat-like"/>
    <property type="match status" value="3"/>
</dbReference>
<feature type="repeat" description="WD" evidence="3">
    <location>
        <begin position="1572"/>
        <end position="1601"/>
    </location>
</feature>
<dbReference type="InterPro" id="IPR056884">
    <property type="entry name" value="NPHP3-like_N"/>
</dbReference>
<dbReference type="InterPro" id="IPR020472">
    <property type="entry name" value="WD40_PAC1"/>
</dbReference>
<feature type="domain" description="NACHT" evidence="5">
    <location>
        <begin position="386"/>
        <end position="717"/>
    </location>
</feature>
<dbReference type="Proteomes" id="UP000019374">
    <property type="component" value="Unassembled WGS sequence"/>
</dbReference>
<name>T5AHY6_OPHSC</name>
<dbReference type="InterPro" id="IPR054471">
    <property type="entry name" value="GPIID_WHD"/>
</dbReference>
<dbReference type="HOGENOM" id="CLU_000288_6_16_1"/>
<evidence type="ECO:0000259" key="5">
    <source>
        <dbReference type="PROSITE" id="PS50837"/>
    </source>
</evidence>
<dbReference type="InterPro" id="IPR007111">
    <property type="entry name" value="NACHT_NTPase"/>
</dbReference>
<feature type="repeat" description="WD" evidence="3">
    <location>
        <begin position="917"/>
        <end position="957"/>
    </location>
</feature>
<organism evidence="6 7">
    <name type="scientific">Ophiocordyceps sinensis (strain Co18 / CGMCC 3.14243)</name>
    <name type="common">Yarsagumba caterpillar fungus</name>
    <name type="synonym">Hirsutella sinensis</name>
    <dbReference type="NCBI Taxonomy" id="911162"/>
    <lineage>
        <taxon>Eukaryota</taxon>
        <taxon>Fungi</taxon>
        <taxon>Dikarya</taxon>
        <taxon>Ascomycota</taxon>
        <taxon>Pezizomycotina</taxon>
        <taxon>Sordariomycetes</taxon>
        <taxon>Hypocreomycetidae</taxon>
        <taxon>Hypocreales</taxon>
        <taxon>Ophiocordycipitaceae</taxon>
        <taxon>Ophiocordyceps</taxon>
    </lineage>
</organism>
<keyword evidence="2" id="KW-0677">Repeat</keyword>
<protein>
    <submittedName>
        <fullName evidence="6">Hnwd1</fullName>
    </submittedName>
</protein>
<feature type="repeat" description="WD" evidence="3">
    <location>
        <begin position="1479"/>
        <end position="1520"/>
    </location>
</feature>
<dbReference type="Gene3D" id="3.40.50.1580">
    <property type="entry name" value="Nucleoside phosphorylase domain"/>
    <property type="match status" value="1"/>
</dbReference>
<dbReference type="PRINTS" id="PR00320">
    <property type="entry name" value="GPROTEINBRPT"/>
</dbReference>
<dbReference type="InterPro" id="IPR027417">
    <property type="entry name" value="P-loop_NTPase"/>
</dbReference>
<dbReference type="Gene3D" id="3.40.50.300">
    <property type="entry name" value="P-loop containing nucleotide triphosphate hydrolases"/>
    <property type="match status" value="1"/>
</dbReference>
<dbReference type="InterPro" id="IPR001680">
    <property type="entry name" value="WD40_rpt"/>
</dbReference>
<dbReference type="FunFam" id="3.40.50.300:FF:001638">
    <property type="entry name" value="NACHT and WD40 domain protein"/>
    <property type="match status" value="1"/>
</dbReference>
<evidence type="ECO:0000313" key="7">
    <source>
        <dbReference type="Proteomes" id="UP000019374"/>
    </source>
</evidence>
<dbReference type="PROSITE" id="PS50837">
    <property type="entry name" value="NACHT"/>
    <property type="match status" value="1"/>
</dbReference>
<feature type="region of interest" description="Disordered" evidence="4">
    <location>
        <begin position="209"/>
        <end position="235"/>
    </location>
</feature>
<feature type="repeat" description="WD" evidence="3">
    <location>
        <begin position="1815"/>
        <end position="1856"/>
    </location>
</feature>
<dbReference type="Pfam" id="PF01048">
    <property type="entry name" value="PNP_UDP_1"/>
    <property type="match status" value="1"/>
</dbReference>
<evidence type="ECO:0000256" key="3">
    <source>
        <dbReference type="PROSITE-ProRule" id="PRU00221"/>
    </source>
</evidence>
<accession>T5AHY6</accession>
<feature type="repeat" description="WD" evidence="3">
    <location>
        <begin position="1774"/>
        <end position="1814"/>
    </location>
</feature>
<evidence type="ECO:0000256" key="2">
    <source>
        <dbReference type="ARBA" id="ARBA00022737"/>
    </source>
</evidence>
<feature type="repeat" description="WD" evidence="3">
    <location>
        <begin position="1269"/>
        <end position="1309"/>
    </location>
</feature>
<dbReference type="eggNOG" id="KOG0272">
    <property type="taxonomic scope" value="Eukaryota"/>
</dbReference>
<dbReference type="GO" id="GO:0009116">
    <property type="term" value="P:nucleoside metabolic process"/>
    <property type="evidence" value="ECO:0007669"/>
    <property type="project" value="InterPro"/>
</dbReference>
<dbReference type="InterPro" id="IPR036322">
    <property type="entry name" value="WD40_repeat_dom_sf"/>
</dbReference>
<dbReference type="OrthoDB" id="4927664at2759"/>
<evidence type="ECO:0000256" key="4">
    <source>
        <dbReference type="SAM" id="MobiDB-lite"/>
    </source>
</evidence>
<dbReference type="PANTHER" id="PTHR19879:SF9">
    <property type="entry name" value="TRANSCRIPTION INITIATION FACTOR TFIID SUBUNIT 5"/>
    <property type="match status" value="1"/>
</dbReference>
<dbReference type="PROSITE" id="PS50294">
    <property type="entry name" value="WD_REPEATS_REGION"/>
    <property type="match status" value="9"/>
</dbReference>
<feature type="repeat" description="WD" evidence="3">
    <location>
        <begin position="1173"/>
        <end position="1214"/>
    </location>
</feature>
<feature type="repeat" description="WD" evidence="3">
    <location>
        <begin position="1644"/>
        <end position="1685"/>
    </location>
</feature>